<dbReference type="InterPro" id="IPR050282">
    <property type="entry name" value="Cycloisomerase_2"/>
</dbReference>
<evidence type="ECO:0000313" key="3">
    <source>
        <dbReference type="Proteomes" id="UP000051733"/>
    </source>
</evidence>
<dbReference type="PANTHER" id="PTHR30344">
    <property type="entry name" value="6-PHOSPHOGLUCONOLACTONASE-RELATED"/>
    <property type="match status" value="1"/>
</dbReference>
<dbReference type="Proteomes" id="UP000051733">
    <property type="component" value="Unassembled WGS sequence"/>
</dbReference>
<dbReference type="PATRIC" id="fig|1423813.3.peg.1062"/>
<gene>
    <name evidence="2" type="ORF">FC26_GL001039</name>
</gene>
<dbReference type="Pfam" id="PF10282">
    <property type="entry name" value="Lactonase"/>
    <property type="match status" value="1"/>
</dbReference>
<dbReference type="AlphaFoldDB" id="A0A0R2A4J9"/>
<sequence>MEEWQLKQTVLLGGYTRKGGQGIYSAHFDDETGTLTTPQPYFTALGSPTYLAISQRQVMYAIDGDGDQGGIAAIDMSGVHPRLINTALKPGSSPAHVSLDEQRQLVFASNYHAGRLNVYKIGADGAITETDEVQHDGRGPRPEQESSHVHFASLTPDKRLVAIDLGNDRIYTYDVTDDGKLNHEQWLQLPAGYGPRHIQFHHQRSIAYVLGELSSQISVLRYQDDGTFQLLNTQSTIPADWTAHNGAAAIRLSADNRFLYVSNRGYNSIAVYAVSDDGLTLTLIQQISSEGDFPRDFNLDLTEKYVLLVNQNTSNGTLYQRNAQTGILTLSQKEIVTPEAVNVNFLAQ</sequence>
<dbReference type="InterPro" id="IPR015943">
    <property type="entry name" value="WD40/YVTN_repeat-like_dom_sf"/>
</dbReference>
<accession>A0A0R2A4J9</accession>
<organism evidence="2 3">
    <name type="scientific">Paucilactobacillus vaccinostercus DSM 20634</name>
    <dbReference type="NCBI Taxonomy" id="1423813"/>
    <lineage>
        <taxon>Bacteria</taxon>
        <taxon>Bacillati</taxon>
        <taxon>Bacillota</taxon>
        <taxon>Bacilli</taxon>
        <taxon>Lactobacillales</taxon>
        <taxon>Lactobacillaceae</taxon>
        <taxon>Paucilactobacillus</taxon>
    </lineage>
</organism>
<evidence type="ECO:0000256" key="1">
    <source>
        <dbReference type="ARBA" id="ARBA00005564"/>
    </source>
</evidence>
<dbReference type="Gene3D" id="2.130.10.10">
    <property type="entry name" value="YVTN repeat-like/Quinoprotein amine dehydrogenase"/>
    <property type="match status" value="1"/>
</dbReference>
<dbReference type="PANTHER" id="PTHR30344:SF1">
    <property type="entry name" value="6-PHOSPHOGLUCONOLACTONASE"/>
    <property type="match status" value="1"/>
</dbReference>
<evidence type="ECO:0000313" key="2">
    <source>
        <dbReference type="EMBL" id="KRM61965.1"/>
    </source>
</evidence>
<keyword evidence="3" id="KW-1185">Reference proteome</keyword>
<name>A0A0R2A4J9_9LACO</name>
<dbReference type="InterPro" id="IPR019405">
    <property type="entry name" value="Lactonase_7-beta_prop"/>
</dbReference>
<dbReference type="InterPro" id="IPR011048">
    <property type="entry name" value="Haem_d1_sf"/>
</dbReference>
<dbReference type="GO" id="GO:0017057">
    <property type="term" value="F:6-phosphogluconolactonase activity"/>
    <property type="evidence" value="ECO:0007669"/>
    <property type="project" value="TreeGrafter"/>
</dbReference>
<dbReference type="STRING" id="1423813.FC26_GL001039"/>
<comment type="similarity">
    <text evidence="1">Belongs to the cycloisomerase 2 family.</text>
</comment>
<reference evidence="2 3" key="1">
    <citation type="journal article" date="2015" name="Genome Announc.">
        <title>Expanding the biotechnology potential of lactobacilli through comparative genomics of 213 strains and associated genera.</title>
        <authorList>
            <person name="Sun Z."/>
            <person name="Harris H.M."/>
            <person name="McCann A."/>
            <person name="Guo C."/>
            <person name="Argimon S."/>
            <person name="Zhang W."/>
            <person name="Yang X."/>
            <person name="Jeffery I.B."/>
            <person name="Cooney J.C."/>
            <person name="Kagawa T.F."/>
            <person name="Liu W."/>
            <person name="Song Y."/>
            <person name="Salvetti E."/>
            <person name="Wrobel A."/>
            <person name="Rasinkangas P."/>
            <person name="Parkhill J."/>
            <person name="Rea M.C."/>
            <person name="O'Sullivan O."/>
            <person name="Ritari J."/>
            <person name="Douillard F.P."/>
            <person name="Paul Ross R."/>
            <person name="Yang R."/>
            <person name="Briner A.E."/>
            <person name="Felis G.E."/>
            <person name="de Vos W.M."/>
            <person name="Barrangou R."/>
            <person name="Klaenhammer T.R."/>
            <person name="Caufield P.W."/>
            <person name="Cui Y."/>
            <person name="Zhang H."/>
            <person name="O'Toole P.W."/>
        </authorList>
    </citation>
    <scope>NUCLEOTIDE SEQUENCE [LARGE SCALE GENOMIC DNA]</scope>
    <source>
        <strain evidence="2 3">DSM 20634</strain>
    </source>
</reference>
<comment type="caution">
    <text evidence="2">The sequence shown here is derived from an EMBL/GenBank/DDBJ whole genome shotgun (WGS) entry which is preliminary data.</text>
</comment>
<proteinExistence type="inferred from homology"/>
<dbReference type="SUPFAM" id="SSF51004">
    <property type="entry name" value="C-terminal (heme d1) domain of cytochrome cd1-nitrite reductase"/>
    <property type="match status" value="1"/>
</dbReference>
<protein>
    <submittedName>
        <fullName evidence="2">3-carboxymuconate cyclase</fullName>
    </submittedName>
</protein>
<dbReference type="GO" id="GO:0005829">
    <property type="term" value="C:cytosol"/>
    <property type="evidence" value="ECO:0007669"/>
    <property type="project" value="TreeGrafter"/>
</dbReference>
<dbReference type="EMBL" id="AYYY01000014">
    <property type="protein sequence ID" value="KRM61965.1"/>
    <property type="molecule type" value="Genomic_DNA"/>
</dbReference>